<evidence type="ECO:0000256" key="4">
    <source>
        <dbReference type="RuleBase" id="RU000363"/>
    </source>
</evidence>
<keyword evidence="2" id="KW-0521">NADP</keyword>
<feature type="domain" description="Ketoreductase" evidence="5">
    <location>
        <begin position="2"/>
        <end position="188"/>
    </location>
</feature>
<dbReference type="RefSeq" id="WP_007828849.1">
    <property type="nucleotide sequence ID" value="NZ_JAVRER010000012.1"/>
</dbReference>
<keyword evidence="3" id="KW-0560">Oxidoreductase</keyword>
<comment type="caution">
    <text evidence="6">The sequence shown here is derived from an EMBL/GenBank/DDBJ whole genome shotgun (WGS) entry which is preliminary data.</text>
</comment>
<dbReference type="AlphaFoldDB" id="A0ABD5E3A0"/>
<dbReference type="EMBL" id="JAVRER010000012">
    <property type="protein sequence ID" value="MDT0415921.1"/>
    <property type="molecule type" value="Genomic_DNA"/>
</dbReference>
<evidence type="ECO:0000256" key="2">
    <source>
        <dbReference type="ARBA" id="ARBA00022857"/>
    </source>
</evidence>
<comment type="similarity">
    <text evidence="1 4">Belongs to the short-chain dehydrogenases/reductases (SDR) family.</text>
</comment>
<dbReference type="Pfam" id="PF00106">
    <property type="entry name" value="adh_short"/>
    <property type="match status" value="1"/>
</dbReference>
<evidence type="ECO:0000259" key="5">
    <source>
        <dbReference type="SMART" id="SM00822"/>
    </source>
</evidence>
<dbReference type="PANTHER" id="PTHR43490:SF99">
    <property type="entry name" value="SHORT-CHAIN DEHYDROGENASE_REDUCTASE"/>
    <property type="match status" value="1"/>
</dbReference>
<dbReference type="PROSITE" id="PS00061">
    <property type="entry name" value="ADH_SHORT"/>
    <property type="match status" value="1"/>
</dbReference>
<sequence length="232" mass="23791">MTTSLITGANKGIGFETARQLIAAGHTVWLGSRDPERGRVAAEELGARALVIDVSDDASVAAAFRTVEEAGTGLDVLVNNAGIEPRAEDGGPLAALDASADRLRTVFETNVLGPLRVTRAFLPLLRRSDSAAVVNLSSGLGSLAGGGGAPYYPSVEYPVSKTALNMLTVKLAQALPGIRVTAVDPGFTKTDLNHHAGTQTVEEGAAASVREALAGNEGESGTFVSAEGPVAW</sequence>
<dbReference type="InterPro" id="IPR036291">
    <property type="entry name" value="NAD(P)-bd_dom_sf"/>
</dbReference>
<evidence type="ECO:0000313" key="7">
    <source>
        <dbReference type="Proteomes" id="UP001183607"/>
    </source>
</evidence>
<protein>
    <submittedName>
        <fullName evidence="6">SDR family NAD(P)-dependent oxidoreductase</fullName>
    </submittedName>
</protein>
<organism evidence="6 7">
    <name type="scientific">Streptomyces evansiae</name>
    <dbReference type="NCBI Taxonomy" id="3075535"/>
    <lineage>
        <taxon>Bacteria</taxon>
        <taxon>Bacillati</taxon>
        <taxon>Actinomycetota</taxon>
        <taxon>Actinomycetes</taxon>
        <taxon>Kitasatosporales</taxon>
        <taxon>Streptomycetaceae</taxon>
        <taxon>Streptomyces</taxon>
    </lineage>
</organism>
<dbReference type="InterPro" id="IPR057326">
    <property type="entry name" value="KR_dom"/>
</dbReference>
<evidence type="ECO:0000256" key="3">
    <source>
        <dbReference type="ARBA" id="ARBA00023002"/>
    </source>
</evidence>
<dbReference type="Proteomes" id="UP001183607">
    <property type="component" value="Unassembled WGS sequence"/>
</dbReference>
<accession>A0ABD5E3A0</accession>
<evidence type="ECO:0000256" key="1">
    <source>
        <dbReference type="ARBA" id="ARBA00006484"/>
    </source>
</evidence>
<dbReference type="PANTHER" id="PTHR43490">
    <property type="entry name" value="(+)-NEOMENTHOL DEHYDROGENASE"/>
    <property type="match status" value="1"/>
</dbReference>
<dbReference type="InterPro" id="IPR020904">
    <property type="entry name" value="Sc_DH/Rdtase_CS"/>
</dbReference>
<dbReference type="Gene3D" id="3.40.50.720">
    <property type="entry name" value="NAD(P)-binding Rossmann-like Domain"/>
    <property type="match status" value="1"/>
</dbReference>
<dbReference type="SUPFAM" id="SSF51735">
    <property type="entry name" value="NAD(P)-binding Rossmann-fold domains"/>
    <property type="match status" value="1"/>
</dbReference>
<dbReference type="PRINTS" id="PR00081">
    <property type="entry name" value="GDHRDH"/>
</dbReference>
<evidence type="ECO:0000313" key="6">
    <source>
        <dbReference type="EMBL" id="MDT0415921.1"/>
    </source>
</evidence>
<dbReference type="InterPro" id="IPR002347">
    <property type="entry name" value="SDR_fam"/>
</dbReference>
<gene>
    <name evidence="6" type="ORF">RM574_10505</name>
</gene>
<name>A0ABD5E3A0_9ACTN</name>
<dbReference type="SMART" id="SM00822">
    <property type="entry name" value="PKS_KR"/>
    <property type="match status" value="1"/>
</dbReference>
<proteinExistence type="inferred from homology"/>
<dbReference type="GO" id="GO:0016491">
    <property type="term" value="F:oxidoreductase activity"/>
    <property type="evidence" value="ECO:0007669"/>
    <property type="project" value="UniProtKB-KW"/>
</dbReference>
<dbReference type="PRINTS" id="PR00080">
    <property type="entry name" value="SDRFAMILY"/>
</dbReference>
<reference evidence="7" key="1">
    <citation type="submission" date="2023-07" db="EMBL/GenBank/DDBJ databases">
        <title>30 novel species of actinomycetes from the DSMZ collection.</title>
        <authorList>
            <person name="Nouioui I."/>
        </authorList>
    </citation>
    <scope>NUCLEOTIDE SEQUENCE [LARGE SCALE GENOMIC DNA]</scope>
    <source>
        <strain evidence="7">DSM 41982</strain>
    </source>
</reference>